<reference evidence="3" key="1">
    <citation type="journal article" date="2019" name="Int. J. Syst. Evol. Microbiol.">
        <title>The Global Catalogue of Microorganisms (GCM) 10K type strain sequencing project: providing services to taxonomists for standard genome sequencing and annotation.</title>
        <authorList>
            <consortium name="The Broad Institute Genomics Platform"/>
            <consortium name="The Broad Institute Genome Sequencing Center for Infectious Disease"/>
            <person name="Wu L."/>
            <person name="Ma J."/>
        </authorList>
    </citation>
    <scope>NUCLEOTIDE SEQUENCE [LARGE SCALE GENOMIC DNA]</scope>
    <source>
        <strain evidence="3">YJ-61-S</strain>
    </source>
</reference>
<gene>
    <name evidence="2" type="ORF">ACFO3O_16920</name>
</gene>
<sequence>MNILPKSDYEKVFDGSQITTQHIKLLLEESGITSIIRDDGESALRGGYGAAHGNDVKLFVNKKDVLKAKHIIASKIDTLDTENIPDEDLEALARQKDPVITMTSSKNKKKETYTRSPFNLFLNIIIIIYSAWRLSPLLNGETLPTWRIALSGGLIVFCGWALINHFRTRD</sequence>
<accession>A0ABV9I1T7</accession>
<proteinExistence type="predicted"/>
<comment type="caution">
    <text evidence="2">The sequence shown here is derived from an EMBL/GenBank/DDBJ whole genome shotgun (WGS) entry which is preliminary data.</text>
</comment>
<keyword evidence="1" id="KW-0812">Transmembrane</keyword>
<dbReference type="EMBL" id="JBHSFV010000011">
    <property type="protein sequence ID" value="MFC4635596.1"/>
    <property type="molecule type" value="Genomic_DNA"/>
</dbReference>
<keyword evidence="1" id="KW-0472">Membrane</keyword>
<dbReference type="Proteomes" id="UP001596043">
    <property type="component" value="Unassembled WGS sequence"/>
</dbReference>
<keyword evidence="1" id="KW-1133">Transmembrane helix</keyword>
<evidence type="ECO:0000313" key="3">
    <source>
        <dbReference type="Proteomes" id="UP001596043"/>
    </source>
</evidence>
<evidence type="ECO:0008006" key="4">
    <source>
        <dbReference type="Google" id="ProtNLM"/>
    </source>
</evidence>
<evidence type="ECO:0000256" key="1">
    <source>
        <dbReference type="SAM" id="Phobius"/>
    </source>
</evidence>
<keyword evidence="3" id="KW-1185">Reference proteome</keyword>
<dbReference type="RefSeq" id="WP_379980976.1">
    <property type="nucleotide sequence ID" value="NZ_JBHSFV010000011.1"/>
</dbReference>
<evidence type="ECO:0000313" key="2">
    <source>
        <dbReference type="EMBL" id="MFC4635596.1"/>
    </source>
</evidence>
<feature type="transmembrane region" description="Helical" evidence="1">
    <location>
        <begin position="112"/>
        <end position="132"/>
    </location>
</feature>
<feature type="transmembrane region" description="Helical" evidence="1">
    <location>
        <begin position="144"/>
        <end position="163"/>
    </location>
</feature>
<organism evidence="2 3">
    <name type="scientific">Dokdonia ponticola</name>
    <dbReference type="NCBI Taxonomy" id="2041041"/>
    <lineage>
        <taxon>Bacteria</taxon>
        <taxon>Pseudomonadati</taxon>
        <taxon>Bacteroidota</taxon>
        <taxon>Flavobacteriia</taxon>
        <taxon>Flavobacteriales</taxon>
        <taxon>Flavobacteriaceae</taxon>
        <taxon>Dokdonia</taxon>
    </lineage>
</organism>
<protein>
    <recommendedName>
        <fullName evidence="4">DUF2007 domain-containing protein</fullName>
    </recommendedName>
</protein>
<name>A0ABV9I1T7_9FLAO</name>